<keyword evidence="3" id="KW-0378">Hydrolase</keyword>
<dbReference type="NCBIfam" id="TIGR01891">
    <property type="entry name" value="amidohydrolases"/>
    <property type="match status" value="1"/>
</dbReference>
<proteinExistence type="predicted"/>
<accession>A0A6I1FHK0</accession>
<dbReference type="PIRSF" id="PIRSF005962">
    <property type="entry name" value="Pept_M20D_amidohydro"/>
    <property type="match status" value="1"/>
</dbReference>
<feature type="binding site" evidence="1">
    <location>
        <position position="92"/>
    </location>
    <ligand>
        <name>Mn(2+)</name>
        <dbReference type="ChEBI" id="CHEBI:29035"/>
        <label>2</label>
    </ligand>
</feature>
<evidence type="ECO:0000256" key="1">
    <source>
        <dbReference type="PIRSR" id="PIRSR005962-1"/>
    </source>
</evidence>
<dbReference type="Pfam" id="PF01546">
    <property type="entry name" value="Peptidase_M20"/>
    <property type="match status" value="1"/>
</dbReference>
<feature type="binding site" evidence="1">
    <location>
        <position position="150"/>
    </location>
    <ligand>
        <name>Mn(2+)</name>
        <dbReference type="ChEBI" id="CHEBI:29035"/>
        <label>2</label>
    </ligand>
</feature>
<dbReference type="AlphaFoldDB" id="A0A6I1FHK0"/>
<evidence type="ECO:0000313" key="3">
    <source>
        <dbReference type="EMBL" id="KAB7705553.1"/>
    </source>
</evidence>
<sequence length="376" mass="41450">MKKELEELKPSIQQIYDYLHSHPEVSWQEVHTTEYLYNLLIKSGFKAQTFSDCTGIIVEMGEGDVSVGLRCDIDALWQEVNGTLQANHSCGHDAHMTMAVGTLLLLKSLQYKPKGKLVVIFQPAEEKGTGALKMIEKGIIDELDYLYGVHVRPIQELSFGQVSPGIQHGAAKFIAGEIIGEDAHGARPHLGKNAIEIGADLIQSLSQIHLDPAIPYSIKMTKFQSGNETSNLIPGKASFSIDVRAQTNETMNELTEKVVQICKGLEVVHQANIHLETKAETAAAELSEQAVSVMEEAIIKVMGKEHLVPPIVTTGGEDFHFYTLKKPQLKATMLGLGCDLKPGLHHPDMTFQQEAIYTGIEILTETIIRTFEQLEG</sequence>
<feature type="binding site" evidence="1">
    <location>
        <position position="126"/>
    </location>
    <ligand>
        <name>Mn(2+)</name>
        <dbReference type="ChEBI" id="CHEBI:29035"/>
        <label>2</label>
    </ligand>
</feature>
<gene>
    <name evidence="3" type="ORF">F9802_13510</name>
</gene>
<comment type="cofactor">
    <cofactor evidence="1">
        <name>Mn(2+)</name>
        <dbReference type="ChEBI" id="CHEBI:29035"/>
    </cofactor>
    <text evidence="1">The Mn(2+) ion enhances activity.</text>
</comment>
<dbReference type="PANTHER" id="PTHR11014">
    <property type="entry name" value="PEPTIDASE M20 FAMILY MEMBER"/>
    <property type="match status" value="1"/>
</dbReference>
<keyword evidence="4" id="KW-1185">Reference proteome</keyword>
<dbReference type="Gene3D" id="3.40.630.10">
    <property type="entry name" value="Zn peptidases"/>
    <property type="match status" value="1"/>
</dbReference>
<dbReference type="InterPro" id="IPR036264">
    <property type="entry name" value="Bact_exopeptidase_dim_dom"/>
</dbReference>
<dbReference type="InterPro" id="IPR002933">
    <property type="entry name" value="Peptidase_M20"/>
</dbReference>
<dbReference type="RefSeq" id="WP_152152827.1">
    <property type="nucleotide sequence ID" value="NZ_WEIO01000008.1"/>
</dbReference>
<dbReference type="Gene3D" id="3.30.70.360">
    <property type="match status" value="1"/>
</dbReference>
<evidence type="ECO:0000313" key="4">
    <source>
        <dbReference type="Proteomes" id="UP000429595"/>
    </source>
</evidence>
<feature type="binding site" evidence="1">
    <location>
        <position position="345"/>
    </location>
    <ligand>
        <name>Mn(2+)</name>
        <dbReference type="ChEBI" id="CHEBI:29035"/>
        <label>2</label>
    </ligand>
</feature>
<dbReference type="InterPro" id="IPR011650">
    <property type="entry name" value="Peptidase_M20_dimer"/>
</dbReference>
<dbReference type="PANTHER" id="PTHR11014:SF122">
    <property type="entry name" value="AMIDOHYDROLASE AMHX"/>
    <property type="match status" value="1"/>
</dbReference>
<keyword evidence="1" id="KW-0479">Metal-binding</keyword>
<organism evidence="3 4">
    <name type="scientific">Bacillus aerolatus</name>
    <dbReference type="NCBI Taxonomy" id="2653354"/>
    <lineage>
        <taxon>Bacteria</taxon>
        <taxon>Bacillati</taxon>
        <taxon>Bacillota</taxon>
        <taxon>Bacilli</taxon>
        <taxon>Bacillales</taxon>
        <taxon>Bacillaceae</taxon>
        <taxon>Bacillus</taxon>
    </lineage>
</organism>
<feature type="binding site" evidence="1">
    <location>
        <position position="90"/>
    </location>
    <ligand>
        <name>Mn(2+)</name>
        <dbReference type="ChEBI" id="CHEBI:29035"/>
        <label>2</label>
    </ligand>
</feature>
<dbReference type="Pfam" id="PF07687">
    <property type="entry name" value="M20_dimer"/>
    <property type="match status" value="1"/>
</dbReference>
<feature type="domain" description="Peptidase M20 dimerisation" evidence="2">
    <location>
        <begin position="171"/>
        <end position="263"/>
    </location>
</feature>
<dbReference type="SUPFAM" id="SSF55031">
    <property type="entry name" value="Bacterial exopeptidase dimerisation domain"/>
    <property type="match status" value="1"/>
</dbReference>
<evidence type="ECO:0000259" key="2">
    <source>
        <dbReference type="Pfam" id="PF07687"/>
    </source>
</evidence>
<protein>
    <submittedName>
        <fullName evidence="3">Amidohydrolase</fullName>
    </submittedName>
</protein>
<comment type="caution">
    <text evidence="3">The sequence shown here is derived from an EMBL/GenBank/DDBJ whole genome shotgun (WGS) entry which is preliminary data.</text>
</comment>
<dbReference type="CDD" id="cd08018">
    <property type="entry name" value="M20_Acy1_amhX-like"/>
    <property type="match status" value="1"/>
</dbReference>
<dbReference type="GO" id="GO:0016787">
    <property type="term" value="F:hydrolase activity"/>
    <property type="evidence" value="ECO:0007669"/>
    <property type="project" value="UniProtKB-KW"/>
</dbReference>
<dbReference type="InterPro" id="IPR017439">
    <property type="entry name" value="Amidohydrolase"/>
</dbReference>
<dbReference type="GO" id="GO:0046872">
    <property type="term" value="F:metal ion binding"/>
    <property type="evidence" value="ECO:0007669"/>
    <property type="project" value="UniProtKB-KW"/>
</dbReference>
<dbReference type="InterPro" id="IPR037484">
    <property type="entry name" value="AmhX-like"/>
</dbReference>
<name>A0A6I1FHK0_9BACI</name>
<dbReference type="SUPFAM" id="SSF53187">
    <property type="entry name" value="Zn-dependent exopeptidases"/>
    <property type="match status" value="1"/>
</dbReference>
<reference evidence="3 4" key="1">
    <citation type="submission" date="2019-10" db="EMBL/GenBank/DDBJ databases">
        <title>Bacillus aerolatum sp. nov., isolated from bioaerosol of sport playgrounds.</title>
        <authorList>
            <person name="Chen P."/>
            <person name="Zhang G."/>
        </authorList>
    </citation>
    <scope>NUCLEOTIDE SEQUENCE [LARGE SCALE GENOMIC DNA]</scope>
    <source>
        <strain evidence="3 4">CX253</strain>
    </source>
</reference>
<dbReference type="Proteomes" id="UP000429595">
    <property type="component" value="Unassembled WGS sequence"/>
</dbReference>
<keyword evidence="1" id="KW-0464">Manganese</keyword>
<dbReference type="EMBL" id="WEIO01000008">
    <property type="protein sequence ID" value="KAB7705553.1"/>
    <property type="molecule type" value="Genomic_DNA"/>
</dbReference>